<sequence length="244" mass="26370">MVKLYRDYAVVLRTHKLGEADRIITVLTKGSGQVRAVGKGVRRVKSKLGARLEPFSIIDFQAYKGRNLDTFTQVVPIAEYGRQIAADYDLYTAGTVMVEAAEKMTVEGTPSPGHYQLLRGALHALAYRHHPRELIMNSYLLRALALSGWAPSCWDCAICGKAGPAEAFSITAGGAVCGQCRPPASVSLSEGEITLAAALLTGNWKTAEASSGAKRDKIGGLVAAYAQWHLERRLKSLAILERGQ</sequence>
<dbReference type="GeneID" id="35866558"/>
<dbReference type="Gene3D" id="2.40.50.140">
    <property type="entry name" value="Nucleic acid-binding proteins"/>
    <property type="match status" value="1"/>
</dbReference>
<feature type="domain" description="DNA replication/recombination mediator RecO N-terminal" evidence="9">
    <location>
        <begin position="4"/>
        <end position="78"/>
    </location>
</feature>
<comment type="function">
    <text evidence="1 8">Involved in DNA repair and RecF pathway recombination.</text>
</comment>
<evidence type="ECO:0000256" key="4">
    <source>
        <dbReference type="ARBA" id="ARBA00022763"/>
    </source>
</evidence>
<evidence type="ECO:0000259" key="9">
    <source>
        <dbReference type="Pfam" id="PF11967"/>
    </source>
</evidence>
<dbReference type="InterPro" id="IPR022572">
    <property type="entry name" value="DNA_rep/recomb_RecO_N"/>
</dbReference>
<evidence type="ECO:0000313" key="11">
    <source>
        <dbReference type="Proteomes" id="UP000235122"/>
    </source>
</evidence>
<dbReference type="HAMAP" id="MF_00201">
    <property type="entry name" value="RecO"/>
    <property type="match status" value="1"/>
</dbReference>
<evidence type="ECO:0000256" key="2">
    <source>
        <dbReference type="ARBA" id="ARBA00007452"/>
    </source>
</evidence>
<evidence type="ECO:0000313" key="10">
    <source>
        <dbReference type="EMBL" id="PKY72931.1"/>
    </source>
</evidence>
<dbReference type="InterPro" id="IPR003717">
    <property type="entry name" value="RecO"/>
</dbReference>
<dbReference type="EMBL" id="PKKO01000002">
    <property type="protein sequence ID" value="PKY72931.1"/>
    <property type="molecule type" value="Genomic_DNA"/>
</dbReference>
<dbReference type="InterPro" id="IPR042242">
    <property type="entry name" value="RecO_C"/>
</dbReference>
<dbReference type="GO" id="GO:0006310">
    <property type="term" value="P:DNA recombination"/>
    <property type="evidence" value="ECO:0007669"/>
    <property type="project" value="UniProtKB-UniRule"/>
</dbReference>
<comment type="similarity">
    <text evidence="2 8">Belongs to the RecO family.</text>
</comment>
<gene>
    <name evidence="8" type="primary">recO</name>
    <name evidence="10" type="ORF">CYJ19_04680</name>
</gene>
<evidence type="ECO:0000256" key="6">
    <source>
        <dbReference type="ARBA" id="ARBA00023204"/>
    </source>
</evidence>
<dbReference type="GO" id="GO:0006302">
    <property type="term" value="P:double-strand break repair"/>
    <property type="evidence" value="ECO:0007669"/>
    <property type="project" value="TreeGrafter"/>
</dbReference>
<keyword evidence="5 8" id="KW-0233">DNA recombination</keyword>
<dbReference type="NCBIfam" id="TIGR00613">
    <property type="entry name" value="reco"/>
    <property type="match status" value="1"/>
</dbReference>
<dbReference type="Proteomes" id="UP000235122">
    <property type="component" value="Unassembled WGS sequence"/>
</dbReference>
<protein>
    <recommendedName>
        <fullName evidence="3 8">DNA repair protein RecO</fullName>
    </recommendedName>
    <alternativeName>
        <fullName evidence="7 8">Recombination protein O</fullName>
    </alternativeName>
</protein>
<keyword evidence="11" id="KW-1185">Reference proteome</keyword>
<dbReference type="SUPFAM" id="SSF57863">
    <property type="entry name" value="ArfGap/RecO-like zinc finger"/>
    <property type="match status" value="1"/>
</dbReference>
<keyword evidence="6 8" id="KW-0234">DNA repair</keyword>
<dbReference type="PANTHER" id="PTHR33991">
    <property type="entry name" value="DNA REPAIR PROTEIN RECO"/>
    <property type="match status" value="1"/>
</dbReference>
<organism evidence="10 11">
    <name type="scientific">Winkia neuii</name>
    <dbReference type="NCBI Taxonomy" id="33007"/>
    <lineage>
        <taxon>Bacteria</taxon>
        <taxon>Bacillati</taxon>
        <taxon>Actinomycetota</taxon>
        <taxon>Actinomycetes</taxon>
        <taxon>Actinomycetales</taxon>
        <taxon>Actinomycetaceae</taxon>
        <taxon>Winkia</taxon>
    </lineage>
</organism>
<name>A0A2I1IP90_9ACTO</name>
<dbReference type="AlphaFoldDB" id="A0A2I1IP90"/>
<reference evidence="10 11" key="1">
    <citation type="submission" date="2017-12" db="EMBL/GenBank/DDBJ databases">
        <title>Phylogenetic diversity of female urinary microbiome.</title>
        <authorList>
            <person name="Thomas-White K."/>
            <person name="Wolfe A.J."/>
        </authorList>
    </citation>
    <scope>NUCLEOTIDE SEQUENCE [LARGE SCALE GENOMIC DNA]</scope>
    <source>
        <strain evidence="10 11">UMB0402</strain>
    </source>
</reference>
<dbReference type="Gene3D" id="1.20.1440.120">
    <property type="entry name" value="Recombination protein O, C-terminal domain"/>
    <property type="match status" value="1"/>
</dbReference>
<dbReference type="GO" id="GO:0043590">
    <property type="term" value="C:bacterial nucleoid"/>
    <property type="evidence" value="ECO:0007669"/>
    <property type="project" value="TreeGrafter"/>
</dbReference>
<dbReference type="SUPFAM" id="SSF50249">
    <property type="entry name" value="Nucleic acid-binding proteins"/>
    <property type="match status" value="1"/>
</dbReference>
<evidence type="ECO:0000256" key="7">
    <source>
        <dbReference type="ARBA" id="ARBA00033409"/>
    </source>
</evidence>
<dbReference type="Pfam" id="PF11967">
    <property type="entry name" value="RecO_N"/>
    <property type="match status" value="1"/>
</dbReference>
<proteinExistence type="inferred from homology"/>
<evidence type="ECO:0000256" key="3">
    <source>
        <dbReference type="ARBA" id="ARBA00021310"/>
    </source>
</evidence>
<evidence type="ECO:0000256" key="8">
    <source>
        <dbReference type="HAMAP-Rule" id="MF_00201"/>
    </source>
</evidence>
<dbReference type="Pfam" id="PF02565">
    <property type="entry name" value="RecO_C"/>
    <property type="match status" value="1"/>
</dbReference>
<dbReference type="RefSeq" id="WP_024332099.1">
    <property type="nucleotide sequence ID" value="NZ_JASOXK010000008.1"/>
</dbReference>
<dbReference type="InterPro" id="IPR012340">
    <property type="entry name" value="NA-bd_OB-fold"/>
</dbReference>
<evidence type="ECO:0000256" key="5">
    <source>
        <dbReference type="ARBA" id="ARBA00023172"/>
    </source>
</evidence>
<dbReference type="STRING" id="33007.HMPREF3198_01284"/>
<accession>A0A2I1IP90</accession>
<comment type="caution">
    <text evidence="10">The sequence shown here is derived from an EMBL/GenBank/DDBJ whole genome shotgun (WGS) entry which is preliminary data.</text>
</comment>
<dbReference type="PANTHER" id="PTHR33991:SF1">
    <property type="entry name" value="DNA REPAIR PROTEIN RECO"/>
    <property type="match status" value="1"/>
</dbReference>
<dbReference type="InterPro" id="IPR037278">
    <property type="entry name" value="ARFGAP/RecO"/>
</dbReference>
<evidence type="ECO:0000256" key="1">
    <source>
        <dbReference type="ARBA" id="ARBA00003065"/>
    </source>
</evidence>
<keyword evidence="4 8" id="KW-0227">DNA damage</keyword>